<feature type="region of interest" description="Disordered" evidence="2">
    <location>
        <begin position="909"/>
        <end position="937"/>
    </location>
</feature>
<keyword evidence="4" id="KW-1185">Reference proteome</keyword>
<dbReference type="AlphaFoldDB" id="A0AAD3DSF4"/>
<name>A0AAD3DSF4_9CHLO</name>
<accession>A0AAD3DSF4</accession>
<dbReference type="Proteomes" id="UP001054857">
    <property type="component" value="Unassembled WGS sequence"/>
</dbReference>
<dbReference type="EMBL" id="BMAR01000017">
    <property type="protein sequence ID" value="GFR47205.1"/>
    <property type="molecule type" value="Genomic_DNA"/>
</dbReference>
<evidence type="ECO:0000313" key="3">
    <source>
        <dbReference type="EMBL" id="GFR47205.1"/>
    </source>
</evidence>
<evidence type="ECO:0000256" key="1">
    <source>
        <dbReference type="SAM" id="Coils"/>
    </source>
</evidence>
<evidence type="ECO:0000313" key="4">
    <source>
        <dbReference type="Proteomes" id="UP001054857"/>
    </source>
</evidence>
<protein>
    <recommendedName>
        <fullName evidence="5">RAP domain-containing protein</fullName>
    </recommendedName>
</protein>
<comment type="caution">
    <text evidence="3">The sequence shown here is derived from an EMBL/GenBank/DDBJ whole genome shotgun (WGS) entry which is preliminary data.</text>
</comment>
<proteinExistence type="predicted"/>
<gene>
    <name evidence="3" type="ORF">Agub_g8885</name>
</gene>
<feature type="coiled-coil region" evidence="1">
    <location>
        <begin position="950"/>
        <end position="984"/>
    </location>
</feature>
<feature type="region of interest" description="Disordered" evidence="2">
    <location>
        <begin position="552"/>
        <end position="591"/>
    </location>
</feature>
<sequence length="1108" mass="119085">MALLPSFEANLGRLTRSLRCLSSIPCQGLGSGIGYQEEHISHSGRESVDFCGSSTSHGYGGWQLRDAKAAHRRSTPAGPFQPIILRGLATSAGRVLDTAAKGVGDESSGSASSSRGSSSASQAKLALDAAQDLPSLLRLVEAGAKEWPLSLLVAAFGKAVSGADTPQTSTHLLHRTLQALSAAYLPHLNLISEPQHAIIPLHTCARAGYWDGPLPAQLLARLARHNAELLRLAGTGREHVQLWSSLSAAPEHLLRSAAAADVAVLLPSSAACLIRMSASASTAQKYGLSEEDCAELLAACARLAAVDAAGLLGLGRDRGGAGGGGAGGRVPVTEELCHRLTACLAGAEEQHQQRDRGADEAEEAGEAWVQRSGLSKEEAEAAGRRAARAWVALGELSERCGHAPEQRSLHALAKRVARLVRASGSSWAGMQRASTLRSQQQQQQSEWRWDELRDDAEAGEEHNRGSGDVGGGGQPLDPQLLVDLLDACVKLGFSEPALLKPLAAGLAQAREPLDGSTLVRVLRSLTELGCRGPALRSLFAEVHLRLQEAKEDIPAPDPNPDGDVHPPTEQQQRWQQRQQRQQRWQQRQQLKQQQGPFPLPALVHLLCALERWLPLLPEGASETAEAVALVDLAAQECRRRSDYLRTLTAEQLSHAAWALSKMRYDRQGWYEAAASAAARPRFRAAGLAQDWSRLWYALAVVRHWPDVDLLGAMVRDLPPRWKQQHQQLLEQQRSSRAYRASASGSSASSTSAAETAAATTAAAAAVTPLSAIRTGASVRDCASLLWSLAVLGLYEKRLVDVLSERLGVLLPLGRTEARLMVKVRDLAMCLWALAVMGPEAISRHCGLVEELLREVVRRWDSNAAFTPKDMQMLWQAQQELEFLAVHKPHAPVAALRGILVAGAAEGSGAGGAGAGAGDEGKGSGGGGEGGGDAGVPGTLLYAMRHATESVRQKSAQRMQLNKTLQALQHQQQKQLQEFRAARNNNRRPSSWPAPAANGIIRSIKPNHPLEGLHIRVDALVEFQGGRRVAVEAVEAAAYLSNWPHSQRKSGSAKLRHRQLRRVFAKCDIVEVPSWEWWAVMGGPEERQRYLAEKLGLDTGVSGGWCGGD</sequence>
<organism evidence="3 4">
    <name type="scientific">Astrephomene gubernaculifera</name>
    <dbReference type="NCBI Taxonomy" id="47775"/>
    <lineage>
        <taxon>Eukaryota</taxon>
        <taxon>Viridiplantae</taxon>
        <taxon>Chlorophyta</taxon>
        <taxon>core chlorophytes</taxon>
        <taxon>Chlorophyceae</taxon>
        <taxon>CS clade</taxon>
        <taxon>Chlamydomonadales</taxon>
        <taxon>Astrephomenaceae</taxon>
        <taxon>Astrephomene</taxon>
    </lineage>
</organism>
<evidence type="ECO:0000256" key="2">
    <source>
        <dbReference type="SAM" id="MobiDB-lite"/>
    </source>
</evidence>
<reference evidence="3 4" key="1">
    <citation type="journal article" date="2021" name="Sci. Rep.">
        <title>Genome sequencing of the multicellular alga Astrephomene provides insights into convergent evolution of germ-soma differentiation.</title>
        <authorList>
            <person name="Yamashita S."/>
            <person name="Yamamoto K."/>
            <person name="Matsuzaki R."/>
            <person name="Suzuki S."/>
            <person name="Yamaguchi H."/>
            <person name="Hirooka S."/>
            <person name="Minakuchi Y."/>
            <person name="Miyagishima S."/>
            <person name="Kawachi M."/>
            <person name="Toyoda A."/>
            <person name="Nozaki H."/>
        </authorList>
    </citation>
    <scope>NUCLEOTIDE SEQUENCE [LARGE SCALE GENOMIC DNA]</scope>
    <source>
        <strain evidence="3 4">NIES-4017</strain>
    </source>
</reference>
<feature type="compositionally biased region" description="Low complexity" evidence="2">
    <location>
        <begin position="570"/>
        <end position="591"/>
    </location>
</feature>
<keyword evidence="1" id="KW-0175">Coiled coil</keyword>
<feature type="compositionally biased region" description="Basic and acidic residues" evidence="2">
    <location>
        <begin position="455"/>
        <end position="465"/>
    </location>
</feature>
<feature type="region of interest" description="Disordered" evidence="2">
    <location>
        <begin position="351"/>
        <end position="374"/>
    </location>
</feature>
<evidence type="ECO:0008006" key="5">
    <source>
        <dbReference type="Google" id="ProtNLM"/>
    </source>
</evidence>
<feature type="compositionally biased region" description="Gly residues" evidence="2">
    <location>
        <begin position="909"/>
        <end position="934"/>
    </location>
</feature>
<feature type="region of interest" description="Disordered" evidence="2">
    <location>
        <begin position="455"/>
        <end position="475"/>
    </location>
</feature>